<dbReference type="OrthoDB" id="9812848at2"/>
<feature type="coiled-coil region" evidence="1">
    <location>
        <begin position="78"/>
        <end position="199"/>
    </location>
</feature>
<dbReference type="Pfam" id="PF11283">
    <property type="entry name" value="DUF3084"/>
    <property type="match status" value="1"/>
</dbReference>
<evidence type="ECO:0000256" key="1">
    <source>
        <dbReference type="SAM" id="Coils"/>
    </source>
</evidence>
<accession>A0A1D8TTP3</accession>
<keyword evidence="1" id="KW-0175">Coiled coil</keyword>
<dbReference type="InterPro" id="IPR021435">
    <property type="entry name" value="DUF3084"/>
</dbReference>
<dbReference type="STRING" id="1458985.BJP34_17635"/>
<sequence>MTSAYILIASILVLGGLLATLGDRMGTRVGKARLSLFNLRPRTTATVVTIITGGLISASTLGILFATSESLRDGIFELDNILKKLRSARREVSQLEDEKNRVEQQLEDARAEQIEVQKRLDETNRNFQQAQNQLKDVSAQLGVLRTEIKSLLGERQLLIQQRNQLNEQITQLQSQITQLKELVKKRDQEMLERDQAILERDQAILERDQAILKQDQTIQQRDQELADKDQAIKQFDRKIAERDQVIAQRETFLKKLEQELKELEQQLKQKERQLAERNKQLQSQEKQLAFLKRELEILEQYYQNYQVLRQGNVALIRGQVLTSGVVRIVDPTAVNQAVDQLLSQANKTAVDITRASSSNSQEPLVQITQAQVDQLVQQIQDGRDYVVRILSAGNYVEGEKPIQVFADAALNQVVFKGGDILATISTNPSTMTNEQIRKRLDQLLAASEFRARRAGILGDIQVGDGRLTTLINFIEQLEKYGQPLNVKAIAQETAYTAGPLKMQLVASYNGEDVFKTIVN</sequence>
<evidence type="ECO:0000313" key="4">
    <source>
        <dbReference type="Proteomes" id="UP000177870"/>
    </source>
</evidence>
<feature type="transmembrane region" description="Helical" evidence="2">
    <location>
        <begin position="43"/>
        <end position="66"/>
    </location>
</feature>
<dbReference type="Gene3D" id="1.10.287.1490">
    <property type="match status" value="1"/>
</dbReference>
<evidence type="ECO:0008006" key="5">
    <source>
        <dbReference type="Google" id="ProtNLM"/>
    </source>
</evidence>
<evidence type="ECO:0000256" key="2">
    <source>
        <dbReference type="SAM" id="Phobius"/>
    </source>
</evidence>
<reference evidence="4" key="1">
    <citation type="submission" date="2016-10" db="EMBL/GenBank/DDBJ databases">
        <title>Comparative genomics uncovers the prolific and rare metabolic potential of the cyanobacterial genus Moorea.</title>
        <authorList>
            <person name="Leao T."/>
            <person name="Castelao G."/>
            <person name="Korobeynikov A."/>
            <person name="Monroe E.A."/>
            <person name="Podell S."/>
            <person name="Glukhov E."/>
            <person name="Allen E."/>
            <person name="Gerwick W.H."/>
            <person name="Gerwick L."/>
        </authorList>
    </citation>
    <scope>NUCLEOTIDE SEQUENCE [LARGE SCALE GENOMIC DNA]</scope>
    <source>
        <strain evidence="4">PAL-8-15-08-1</strain>
    </source>
</reference>
<dbReference type="RefSeq" id="WP_070393472.1">
    <property type="nucleotide sequence ID" value="NZ_CP017599.1"/>
</dbReference>
<organism evidence="3 4">
    <name type="scientific">Moorena producens PAL-8-15-08-1</name>
    <dbReference type="NCBI Taxonomy" id="1458985"/>
    <lineage>
        <taxon>Bacteria</taxon>
        <taxon>Bacillati</taxon>
        <taxon>Cyanobacteriota</taxon>
        <taxon>Cyanophyceae</taxon>
        <taxon>Coleofasciculales</taxon>
        <taxon>Coleofasciculaceae</taxon>
        <taxon>Moorena</taxon>
    </lineage>
</organism>
<dbReference type="Proteomes" id="UP000177870">
    <property type="component" value="Chromosome"/>
</dbReference>
<feature type="coiled-coil region" evidence="1">
    <location>
        <begin position="246"/>
        <end position="308"/>
    </location>
</feature>
<keyword evidence="2" id="KW-0472">Membrane</keyword>
<dbReference type="EMBL" id="CP017599">
    <property type="protein sequence ID" value="AOX01021.1"/>
    <property type="molecule type" value="Genomic_DNA"/>
</dbReference>
<keyword evidence="2" id="KW-1133">Transmembrane helix</keyword>
<feature type="transmembrane region" description="Helical" evidence="2">
    <location>
        <begin position="6"/>
        <end position="22"/>
    </location>
</feature>
<dbReference type="KEGG" id="mpro:BJP34_17635"/>
<evidence type="ECO:0000313" key="3">
    <source>
        <dbReference type="EMBL" id="AOX01021.1"/>
    </source>
</evidence>
<gene>
    <name evidence="3" type="ORF">BJP34_17635</name>
</gene>
<protein>
    <recommendedName>
        <fullName evidence="5">DUF3084 domain-containing protein</fullName>
    </recommendedName>
</protein>
<proteinExistence type="predicted"/>
<keyword evidence="2" id="KW-0812">Transmembrane</keyword>
<dbReference type="AlphaFoldDB" id="A0A1D8TTP3"/>
<name>A0A1D8TTP3_9CYAN</name>